<feature type="domain" description="Thiamine pyrophosphate enzyme TPP-binding" evidence="2">
    <location>
        <begin position="292"/>
        <end position="354"/>
    </location>
</feature>
<keyword evidence="4" id="KW-1185">Reference proteome</keyword>
<dbReference type="RefSeq" id="WP_278099860.1">
    <property type="nucleotide sequence ID" value="NZ_CP091092.1"/>
</dbReference>
<keyword evidence="1" id="KW-0479">Metal-binding</keyword>
<dbReference type="EMBL" id="CP091092">
    <property type="protein sequence ID" value="WFN37022.1"/>
    <property type="molecule type" value="Genomic_DNA"/>
</dbReference>
<dbReference type="GO" id="GO:0003824">
    <property type="term" value="F:catalytic activity"/>
    <property type="evidence" value="ECO:0007669"/>
    <property type="project" value="InterPro"/>
</dbReference>
<evidence type="ECO:0000259" key="2">
    <source>
        <dbReference type="Pfam" id="PF02775"/>
    </source>
</evidence>
<gene>
    <name evidence="3" type="ORF">L1994_01095</name>
</gene>
<dbReference type="Proteomes" id="UP001218895">
    <property type="component" value="Chromosome"/>
</dbReference>
<dbReference type="PANTHER" id="PTHR43710">
    <property type="entry name" value="2-HYDROXYACYL-COA LYASE"/>
    <property type="match status" value="1"/>
</dbReference>
<dbReference type="InterPro" id="IPR011766">
    <property type="entry name" value="TPP_enzyme_TPP-bd"/>
</dbReference>
<dbReference type="InterPro" id="IPR045025">
    <property type="entry name" value="HACL1-like"/>
</dbReference>
<dbReference type="PANTHER" id="PTHR43710:SF6">
    <property type="entry name" value="INDOLEPYRUVATE OXIDOREDUCTASE SUBUNIT IORA"/>
    <property type="match status" value="1"/>
</dbReference>
<proteinExistence type="predicted"/>
<dbReference type="GeneID" id="79948948"/>
<dbReference type="GO" id="GO:0030976">
    <property type="term" value="F:thiamine pyrophosphate binding"/>
    <property type="evidence" value="ECO:0007669"/>
    <property type="project" value="InterPro"/>
</dbReference>
<sequence length="412" mass="45116">MKGEMILAEAVIKGSDTCYGVPGYPVTELCRYSRAEYTVNEKTALEYALGDSLSGLRSVVIVKNAGMNALCDPLVNATTQGLLGGVVIIAGDDTEVVASQNRQDSRYFAEISESPLIEPDESNLSSAVESAMQASERFSRVCIIHVASKILEACIEDEHFPFRKNGIGNLTPPNLTMKGRCEYADNLTNEMYEWSKPPFIWPPCKDLVKLNSPCKTTEQDYSGRDFLSEHQTACPPKITKDPETCEKRKFSRTLCKECPFKTLFEIITDSGEMAVIDTGCSLLAKNPPYGFGLANYGLGSSPAVAAKSTKIALIGDYAVLHSAINALFDIYDKEISLLCIVINNKKMAMTGGQSIPDITRWLKPFCPLVTDANDPALKNIVSCAIEEKKDCFKIIVVNGICPKGCEHEKIKC</sequence>
<accession>A0AAF0FR32</accession>
<evidence type="ECO:0000256" key="1">
    <source>
        <dbReference type="ARBA" id="ARBA00022723"/>
    </source>
</evidence>
<dbReference type="AlphaFoldDB" id="A0AAF0FR32"/>
<dbReference type="GO" id="GO:0046872">
    <property type="term" value="F:metal ion binding"/>
    <property type="evidence" value="ECO:0007669"/>
    <property type="project" value="UniProtKB-KW"/>
</dbReference>
<dbReference type="GO" id="GO:0044272">
    <property type="term" value="P:sulfur compound biosynthetic process"/>
    <property type="evidence" value="ECO:0007669"/>
    <property type="project" value="UniProtKB-ARBA"/>
</dbReference>
<dbReference type="SUPFAM" id="SSF52518">
    <property type="entry name" value="Thiamin diphosphate-binding fold (THDP-binding)"/>
    <property type="match status" value="2"/>
</dbReference>
<organism evidence="3 4">
    <name type="scientific">Methanomicrobium antiquum</name>
    <dbReference type="NCBI Taxonomy" id="487686"/>
    <lineage>
        <taxon>Archaea</taxon>
        <taxon>Methanobacteriati</taxon>
        <taxon>Methanobacteriota</taxon>
        <taxon>Stenosarchaea group</taxon>
        <taxon>Methanomicrobia</taxon>
        <taxon>Methanomicrobiales</taxon>
        <taxon>Methanomicrobiaceae</taxon>
        <taxon>Methanomicrobium</taxon>
    </lineage>
</organism>
<evidence type="ECO:0000313" key="4">
    <source>
        <dbReference type="Proteomes" id="UP001218895"/>
    </source>
</evidence>
<evidence type="ECO:0000313" key="3">
    <source>
        <dbReference type="EMBL" id="WFN37022.1"/>
    </source>
</evidence>
<dbReference type="GO" id="GO:0006082">
    <property type="term" value="P:organic acid metabolic process"/>
    <property type="evidence" value="ECO:0007669"/>
    <property type="project" value="UniProtKB-ARBA"/>
</dbReference>
<name>A0AAF0FR32_9EURY</name>
<dbReference type="KEGG" id="manq:L1994_01095"/>
<dbReference type="InterPro" id="IPR029061">
    <property type="entry name" value="THDP-binding"/>
</dbReference>
<dbReference type="Pfam" id="PF02775">
    <property type="entry name" value="TPP_enzyme_C"/>
    <property type="match status" value="1"/>
</dbReference>
<protein>
    <submittedName>
        <fullName evidence="3">Thiamine pyrophosphate-dependent enzyme</fullName>
    </submittedName>
</protein>
<dbReference type="Gene3D" id="3.40.50.970">
    <property type="match status" value="1"/>
</dbReference>
<reference evidence="3" key="1">
    <citation type="submission" date="2022-01" db="EMBL/GenBank/DDBJ databases">
        <title>Complete genome of Methanomicrobium antiquum DSM 21220.</title>
        <authorList>
            <person name="Chen S.-C."/>
            <person name="You Y.-T."/>
            <person name="Zhou Y.-Z."/>
            <person name="Lai M.-C."/>
        </authorList>
    </citation>
    <scope>NUCLEOTIDE SEQUENCE</scope>
    <source>
        <strain evidence="3">DSM 21220</strain>
    </source>
</reference>